<proteinExistence type="predicted"/>
<keyword evidence="2" id="KW-1185">Reference proteome</keyword>
<sequence>MNSSNYPNQKFDHQHVATGLPAAGFQQQHGHVHQPTVGPWSSGLCDCCSDCSTCCLTYWCPCITFGRIAEIVDKGSSSCGVSGALYFIIAWLTGCACLYSCGYRSKMRHQYMLKDSPCGDCLVHFFCESCALCQEYRELKSRGFDMALGWHGNLEKQNRGLAMASTAPVVEGGMTR</sequence>
<evidence type="ECO:0000313" key="2">
    <source>
        <dbReference type="Proteomes" id="UP000829398"/>
    </source>
</evidence>
<accession>A0ACB8NAI7</accession>
<organism evidence="1 2">
    <name type="scientific">Citrus sinensis</name>
    <name type="common">Sweet orange</name>
    <name type="synonym">Citrus aurantium var. sinensis</name>
    <dbReference type="NCBI Taxonomy" id="2711"/>
    <lineage>
        <taxon>Eukaryota</taxon>
        <taxon>Viridiplantae</taxon>
        <taxon>Streptophyta</taxon>
        <taxon>Embryophyta</taxon>
        <taxon>Tracheophyta</taxon>
        <taxon>Spermatophyta</taxon>
        <taxon>Magnoliopsida</taxon>
        <taxon>eudicotyledons</taxon>
        <taxon>Gunneridae</taxon>
        <taxon>Pentapetalae</taxon>
        <taxon>rosids</taxon>
        <taxon>malvids</taxon>
        <taxon>Sapindales</taxon>
        <taxon>Rutaceae</taxon>
        <taxon>Aurantioideae</taxon>
        <taxon>Citrus</taxon>
    </lineage>
</organism>
<protein>
    <submittedName>
        <fullName evidence="1">Protein PLANT CADMIUM RESISTANCE 2</fullName>
    </submittedName>
</protein>
<dbReference type="EMBL" id="CM039171">
    <property type="protein sequence ID" value="KAH9794614.1"/>
    <property type="molecule type" value="Genomic_DNA"/>
</dbReference>
<evidence type="ECO:0000313" key="1">
    <source>
        <dbReference type="EMBL" id="KAH9794614.1"/>
    </source>
</evidence>
<name>A0ACB8NAI7_CITSI</name>
<reference evidence="2" key="1">
    <citation type="journal article" date="2023" name="Hortic. Res.">
        <title>A chromosome-level phased genome enabling allele-level studies in sweet orange: a case study on citrus Huanglongbing tolerance.</title>
        <authorList>
            <person name="Wu B."/>
            <person name="Yu Q."/>
            <person name="Deng Z."/>
            <person name="Duan Y."/>
            <person name="Luo F."/>
            <person name="Gmitter F. Jr."/>
        </authorList>
    </citation>
    <scope>NUCLEOTIDE SEQUENCE [LARGE SCALE GENOMIC DNA]</scope>
    <source>
        <strain evidence="2">cv. Valencia</strain>
    </source>
</reference>
<comment type="caution">
    <text evidence="1">The sequence shown here is derived from an EMBL/GenBank/DDBJ whole genome shotgun (WGS) entry which is preliminary data.</text>
</comment>
<dbReference type="Proteomes" id="UP000829398">
    <property type="component" value="Chromosome 2"/>
</dbReference>
<gene>
    <name evidence="1" type="ORF">KPL71_004952</name>
</gene>